<dbReference type="PANTHER" id="PTHR12281:SF32">
    <property type="entry name" value="DCN1-LIKE PROTEIN"/>
    <property type="match status" value="1"/>
</dbReference>
<evidence type="ECO:0000256" key="5">
    <source>
        <dbReference type="RuleBase" id="RU410713"/>
    </source>
</evidence>
<dbReference type="FunFam" id="1.10.238.200:FF:000001">
    <property type="entry name" value="DCN1-like protein"/>
    <property type="match status" value="1"/>
</dbReference>
<evidence type="ECO:0000256" key="2">
    <source>
        <dbReference type="ARBA" id="ARBA00022786"/>
    </source>
</evidence>
<dbReference type="GO" id="GO:0005737">
    <property type="term" value="C:cytoplasm"/>
    <property type="evidence" value="ECO:0007669"/>
    <property type="project" value="UniProtKB-ARBA"/>
</dbReference>
<dbReference type="SUPFAM" id="SSF46934">
    <property type="entry name" value="UBA-like"/>
    <property type="match status" value="2"/>
</dbReference>
<dbReference type="GO" id="GO:0032182">
    <property type="term" value="F:ubiquitin-like protein binding"/>
    <property type="evidence" value="ECO:0007669"/>
    <property type="project" value="TreeGrafter"/>
</dbReference>
<evidence type="ECO:0000256" key="3">
    <source>
        <dbReference type="ARBA" id="ARBA00023242"/>
    </source>
</evidence>
<evidence type="ECO:0000256" key="4">
    <source>
        <dbReference type="ARBA" id="ARBA00059219"/>
    </source>
</evidence>
<dbReference type="Gene3D" id="1.10.238.200">
    <property type="entry name" value="Cullin, PONY binding domain"/>
    <property type="match status" value="2"/>
</dbReference>
<dbReference type="GO" id="GO:2000436">
    <property type="term" value="P:positive regulation of protein neddylation"/>
    <property type="evidence" value="ECO:0007669"/>
    <property type="project" value="UniProtKB-ARBA"/>
</dbReference>
<proteinExistence type="predicted"/>
<protein>
    <recommendedName>
        <fullName evidence="5">Defective in cullin neddylation protein</fullName>
    </recommendedName>
</protein>
<dbReference type="Gene3D" id="1.10.8.10">
    <property type="entry name" value="DNA helicase RuvA subunit, C-terminal domain"/>
    <property type="match status" value="1"/>
</dbReference>
<evidence type="ECO:0000256" key="1">
    <source>
        <dbReference type="ARBA" id="ARBA00004123"/>
    </source>
</evidence>
<comment type="function">
    <text evidence="4">Promotes neddylation of cullin components of SCF-type E3 ubiquitin ligase complexes and thus regulates SCF-type complex activity. Function promotes cell proliferation.</text>
</comment>
<feature type="domain" description="DCUN1" evidence="6">
    <location>
        <begin position="60"/>
        <end position="253"/>
    </location>
</feature>
<evidence type="ECO:0000259" key="6">
    <source>
        <dbReference type="PROSITE" id="PS51229"/>
    </source>
</evidence>
<sequence>MNKLKSSQRDKVKKFVAFTQTSESTAIYCLSQNDWKLDLASDNYFQNPEAYYKDPVKASVDRKKLDQLFTKYKDQQENDKITVDGVMKFLEDLNLSPESILVLIIAWKCKAAVQCEFTKDEFTTGLMELGVDSIEKLKAKLPTLETEIKDQNKFKDFYHFTFNYAKNPGQKGLELDMAIAYWNIVLRGRFKFLDAWCKFLTNKLKSSQRDKVKKFVAFTQTSESTAIYCLSQNDWKLDLASDNYFQNPEAYYKDPVKASVDRKKLDQLFTKYKDQQENDKITVDGVMKFLEDLNLSPESILVLIIAWKCKAAVQCEFTKDEFTTGLMELGVDSIEKLKAKLPTLETEIKDQNKFKDFYHFTFNYAKNPGQKGLELDMAIAYWNIVLRGRFKFLDAWCKFLTEHHKRSIPKDTWNLLLDFATQIDDGMSNYDAEGAWPVLIDDFVEWCQKQGLTGDAVTALEPASG</sequence>
<dbReference type="EMBL" id="NWSH01001155">
    <property type="protein sequence ID" value="PCG72329.1"/>
    <property type="molecule type" value="Genomic_DNA"/>
</dbReference>
<accession>A0A2A4JKI1</accession>
<dbReference type="GO" id="GO:0097602">
    <property type="term" value="F:cullin family protein binding"/>
    <property type="evidence" value="ECO:0007669"/>
    <property type="project" value="TreeGrafter"/>
</dbReference>
<keyword evidence="2" id="KW-0833">Ubl conjugation pathway</keyword>
<dbReference type="FunFam" id="1.10.8.10:FF:000021">
    <property type="entry name" value="DCN1-like protein"/>
    <property type="match status" value="2"/>
</dbReference>
<dbReference type="Pfam" id="PF03556">
    <property type="entry name" value="Cullin_binding"/>
    <property type="match status" value="2"/>
</dbReference>
<name>A0A2A4JKI1_HELVI</name>
<comment type="subcellular location">
    <subcellularLocation>
        <location evidence="1">Nucleus</location>
    </subcellularLocation>
</comment>
<dbReference type="GO" id="GO:0031624">
    <property type="term" value="F:ubiquitin conjugating enzyme binding"/>
    <property type="evidence" value="ECO:0007669"/>
    <property type="project" value="TreeGrafter"/>
</dbReference>
<dbReference type="InterPro" id="IPR042460">
    <property type="entry name" value="DCN1-like_PONY"/>
</dbReference>
<dbReference type="GO" id="GO:0045116">
    <property type="term" value="P:protein neddylation"/>
    <property type="evidence" value="ECO:0007669"/>
    <property type="project" value="TreeGrafter"/>
</dbReference>
<dbReference type="FunFam" id="1.10.238.10:FF:000030">
    <property type="entry name" value="DCN1-like protein"/>
    <property type="match status" value="2"/>
</dbReference>
<dbReference type="GO" id="GO:0000151">
    <property type="term" value="C:ubiquitin ligase complex"/>
    <property type="evidence" value="ECO:0007669"/>
    <property type="project" value="TreeGrafter"/>
</dbReference>
<organism evidence="7">
    <name type="scientific">Heliothis virescens</name>
    <name type="common">Tobacco budworm moth</name>
    <dbReference type="NCBI Taxonomy" id="7102"/>
    <lineage>
        <taxon>Eukaryota</taxon>
        <taxon>Metazoa</taxon>
        <taxon>Ecdysozoa</taxon>
        <taxon>Arthropoda</taxon>
        <taxon>Hexapoda</taxon>
        <taxon>Insecta</taxon>
        <taxon>Pterygota</taxon>
        <taxon>Neoptera</taxon>
        <taxon>Endopterygota</taxon>
        <taxon>Lepidoptera</taxon>
        <taxon>Glossata</taxon>
        <taxon>Ditrysia</taxon>
        <taxon>Noctuoidea</taxon>
        <taxon>Noctuidae</taxon>
        <taxon>Heliothinae</taxon>
        <taxon>Heliothis</taxon>
    </lineage>
</organism>
<reference evidence="7" key="1">
    <citation type="submission" date="2017-09" db="EMBL/GenBank/DDBJ databases">
        <title>Contemporary evolution of a Lepidopteran species, Heliothis virescens, in response to modern agricultural practices.</title>
        <authorList>
            <person name="Fritz M.L."/>
            <person name="Deyonke A.M."/>
            <person name="Papanicolaou A."/>
            <person name="Micinski S."/>
            <person name="Westbrook J."/>
            <person name="Gould F."/>
        </authorList>
    </citation>
    <scope>NUCLEOTIDE SEQUENCE [LARGE SCALE GENOMIC DNA]</scope>
    <source>
        <strain evidence="7">HvINT-</strain>
        <tissue evidence="7">Whole body</tissue>
    </source>
</reference>
<evidence type="ECO:0000313" key="7">
    <source>
        <dbReference type="EMBL" id="PCG72329.1"/>
    </source>
</evidence>
<keyword evidence="3" id="KW-0539">Nucleus</keyword>
<dbReference type="InterPro" id="IPR014764">
    <property type="entry name" value="DCN-prot"/>
</dbReference>
<comment type="function">
    <text evidence="5">Neddylation of cullins play an essential role in the regulation of SCF-type complexes activity.</text>
</comment>
<dbReference type="Gene3D" id="1.10.238.10">
    <property type="entry name" value="EF-hand"/>
    <property type="match status" value="2"/>
</dbReference>
<dbReference type="InterPro" id="IPR005176">
    <property type="entry name" value="PONY_dom"/>
</dbReference>
<feature type="domain" description="DCUN1" evidence="6">
    <location>
        <begin position="260"/>
        <end position="448"/>
    </location>
</feature>
<comment type="caution">
    <text evidence="7">The sequence shown here is derived from an EMBL/GenBank/DDBJ whole genome shotgun (WGS) entry which is preliminary data.</text>
</comment>
<dbReference type="PROSITE" id="PS51229">
    <property type="entry name" value="DCUN1"/>
    <property type="match status" value="2"/>
</dbReference>
<dbReference type="AlphaFoldDB" id="A0A2A4JKI1"/>
<gene>
    <name evidence="7" type="ORF">B5V51_916</name>
</gene>
<dbReference type="STRING" id="7102.A0A2A4JKI1"/>
<dbReference type="GO" id="GO:0005634">
    <property type="term" value="C:nucleus"/>
    <property type="evidence" value="ECO:0007669"/>
    <property type="project" value="UniProtKB-SubCell"/>
</dbReference>
<dbReference type="InterPro" id="IPR009060">
    <property type="entry name" value="UBA-like_sf"/>
</dbReference>
<dbReference type="Pfam" id="PF14555">
    <property type="entry name" value="UBA_4"/>
    <property type="match status" value="1"/>
</dbReference>
<dbReference type="PANTHER" id="PTHR12281">
    <property type="entry name" value="RP42 RELATED"/>
    <property type="match status" value="1"/>
</dbReference>